<reference evidence="4" key="1">
    <citation type="submission" date="2017-11" db="EMBL/GenBank/DDBJ databases">
        <authorList>
            <person name="Wibberg D."/>
        </authorList>
    </citation>
    <scope>NUCLEOTIDE SEQUENCE [LARGE SCALE GENOMIC DNA]</scope>
</reference>
<feature type="chain" id="PRO_5038730052" description="Lipoprotein" evidence="2">
    <location>
        <begin position="26"/>
        <end position="220"/>
    </location>
</feature>
<dbReference type="AlphaFoldDB" id="A0A2N9BEB4"/>
<dbReference type="EMBL" id="LT963352">
    <property type="protein sequence ID" value="SOR81686.1"/>
    <property type="molecule type" value="Genomic_DNA"/>
</dbReference>
<evidence type="ECO:0000313" key="4">
    <source>
        <dbReference type="Proteomes" id="UP000235464"/>
    </source>
</evidence>
<name>A0A2N9BEB4_STRCX</name>
<sequence>MNGRPTLLAAAALTAVAALSLSACGGGDDNSKGNDKIAGADAGDESASSASPSPSALDTANRPDIAVPEDMKSIFEGWKTGDAAKDAALADAERALNSVDDAIARGDTKSKALAFYYQDDALISEVKWVQAWLDANISWKGTIRYFDPQVTLRDKNTAVVIYCADDSKAYNKDRKTGKVDKTPASDSPYVLYNTRLEKNNEGVWVTTGLNTKRGHERCGG</sequence>
<dbReference type="RefSeq" id="WP_029181661.1">
    <property type="nucleotide sequence ID" value="NZ_LT962942.1"/>
</dbReference>
<evidence type="ECO:0000313" key="3">
    <source>
        <dbReference type="EMBL" id="SOR81686.1"/>
    </source>
</evidence>
<organism evidence="3 4">
    <name type="scientific">Streptomyces chartreusis NRRL 3882</name>
    <dbReference type="NCBI Taxonomy" id="1079985"/>
    <lineage>
        <taxon>Bacteria</taxon>
        <taxon>Bacillati</taxon>
        <taxon>Actinomycetota</taxon>
        <taxon>Actinomycetes</taxon>
        <taxon>Kitasatosporales</taxon>
        <taxon>Streptomycetaceae</taxon>
        <taxon>Streptomyces</taxon>
    </lineage>
</organism>
<gene>
    <name evidence="3" type="ORF">SCNRRL3882_5138</name>
</gene>
<accession>A0A2N9BEB4</accession>
<feature type="compositionally biased region" description="Low complexity" evidence="1">
    <location>
        <begin position="39"/>
        <end position="56"/>
    </location>
</feature>
<feature type="signal peptide" evidence="2">
    <location>
        <begin position="1"/>
        <end position="25"/>
    </location>
</feature>
<dbReference type="OrthoDB" id="4323476at2"/>
<evidence type="ECO:0000256" key="2">
    <source>
        <dbReference type="SAM" id="SignalP"/>
    </source>
</evidence>
<keyword evidence="4" id="KW-1185">Reference proteome</keyword>
<keyword evidence="2" id="KW-0732">Signal</keyword>
<proteinExistence type="predicted"/>
<protein>
    <recommendedName>
        <fullName evidence="5">Lipoprotein</fullName>
    </recommendedName>
</protein>
<dbReference type="Proteomes" id="UP000235464">
    <property type="component" value="Chromosome I"/>
</dbReference>
<evidence type="ECO:0000256" key="1">
    <source>
        <dbReference type="SAM" id="MobiDB-lite"/>
    </source>
</evidence>
<dbReference type="PROSITE" id="PS51257">
    <property type="entry name" value="PROKAR_LIPOPROTEIN"/>
    <property type="match status" value="1"/>
</dbReference>
<feature type="region of interest" description="Disordered" evidence="1">
    <location>
        <begin position="24"/>
        <end position="63"/>
    </location>
</feature>
<evidence type="ECO:0008006" key="5">
    <source>
        <dbReference type="Google" id="ProtNLM"/>
    </source>
</evidence>